<evidence type="ECO:0000256" key="1">
    <source>
        <dbReference type="SAM" id="Phobius"/>
    </source>
</evidence>
<keyword evidence="1" id="KW-0472">Membrane</keyword>
<feature type="transmembrane region" description="Helical" evidence="1">
    <location>
        <begin position="12"/>
        <end position="31"/>
    </location>
</feature>
<gene>
    <name evidence="2" type="ORF">SAMN04487906_1809</name>
</gene>
<dbReference type="Proteomes" id="UP000183209">
    <property type="component" value="Unassembled WGS sequence"/>
</dbReference>
<evidence type="ECO:0000313" key="3">
    <source>
        <dbReference type="Proteomes" id="UP000183209"/>
    </source>
</evidence>
<dbReference type="RefSeq" id="WP_083425900.1">
    <property type="nucleotide sequence ID" value="NZ_FPAG01000005.1"/>
</dbReference>
<evidence type="ECO:0000313" key="2">
    <source>
        <dbReference type="EMBL" id="SFS83494.1"/>
    </source>
</evidence>
<protein>
    <submittedName>
        <fullName evidence="2">Uncharacterized protein</fullName>
    </submittedName>
</protein>
<keyword evidence="1" id="KW-0812">Transmembrane</keyword>
<sequence length="72" mass="7708">MIKNRILKGWNILRLVFLGVGVLVLIQGIQYGQWPGLLLGLYLFLKGLLGLGCAGGYCSGGGCDISPEDDIK</sequence>
<accession>A0A1I6T2I5</accession>
<name>A0A1I6T2I5_9FLAO</name>
<organism evidence="2 3">
    <name type="scientific">Zhouia amylolytica</name>
    <dbReference type="NCBI Taxonomy" id="376730"/>
    <lineage>
        <taxon>Bacteria</taxon>
        <taxon>Pseudomonadati</taxon>
        <taxon>Bacteroidota</taxon>
        <taxon>Flavobacteriia</taxon>
        <taxon>Flavobacteriales</taxon>
        <taxon>Flavobacteriaceae</taxon>
        <taxon>Zhouia</taxon>
    </lineage>
</organism>
<reference evidence="2 3" key="1">
    <citation type="submission" date="2016-10" db="EMBL/GenBank/DDBJ databases">
        <authorList>
            <person name="de Groot N.N."/>
        </authorList>
    </citation>
    <scope>NUCLEOTIDE SEQUENCE [LARGE SCALE GENOMIC DNA]</scope>
    <source>
        <strain evidence="2 3">CGMCC 1.6114</strain>
    </source>
</reference>
<proteinExistence type="predicted"/>
<dbReference type="EMBL" id="FPAG01000005">
    <property type="protein sequence ID" value="SFS83494.1"/>
    <property type="molecule type" value="Genomic_DNA"/>
</dbReference>
<keyword evidence="1" id="KW-1133">Transmembrane helix</keyword>
<feature type="transmembrane region" description="Helical" evidence="1">
    <location>
        <begin position="37"/>
        <end position="58"/>
    </location>
</feature>
<dbReference type="AlphaFoldDB" id="A0A1I6T2I5"/>